<dbReference type="InterPro" id="IPR011050">
    <property type="entry name" value="Pectin_lyase_fold/virulence"/>
</dbReference>
<evidence type="ECO:0000256" key="8">
    <source>
        <dbReference type="PROSITE-ProRule" id="PRU10052"/>
    </source>
</evidence>
<dbReference type="EMBL" id="CM016554">
    <property type="protein sequence ID" value="TKW28208.1"/>
    <property type="molecule type" value="Genomic_DNA"/>
</dbReference>
<keyword evidence="7" id="KW-0961">Cell wall biogenesis/degradation</keyword>
<dbReference type="GO" id="GO:0004650">
    <property type="term" value="F:polygalacturonase activity"/>
    <property type="evidence" value="ECO:0007669"/>
    <property type="project" value="InterPro"/>
</dbReference>
<proteinExistence type="inferred from homology"/>
<dbReference type="InterPro" id="IPR006626">
    <property type="entry name" value="PbH1"/>
</dbReference>
<dbReference type="InterPro" id="IPR000743">
    <property type="entry name" value="Glyco_hydro_28"/>
</dbReference>
<comment type="subcellular location">
    <subcellularLocation>
        <location evidence="1">Secreted</location>
        <location evidence="1">Cell wall</location>
    </subcellularLocation>
</comment>
<organism evidence="11 12">
    <name type="scientific">Setaria viridis</name>
    <name type="common">Green bristlegrass</name>
    <name type="synonym">Setaria italica subsp. viridis</name>
    <dbReference type="NCBI Taxonomy" id="4556"/>
    <lineage>
        <taxon>Eukaryota</taxon>
        <taxon>Viridiplantae</taxon>
        <taxon>Streptophyta</taxon>
        <taxon>Embryophyta</taxon>
        <taxon>Tracheophyta</taxon>
        <taxon>Spermatophyta</taxon>
        <taxon>Magnoliopsida</taxon>
        <taxon>Liliopsida</taxon>
        <taxon>Poales</taxon>
        <taxon>Poaceae</taxon>
        <taxon>PACMAD clade</taxon>
        <taxon>Panicoideae</taxon>
        <taxon>Panicodae</taxon>
        <taxon>Paniceae</taxon>
        <taxon>Cenchrinae</taxon>
        <taxon>Setaria</taxon>
    </lineage>
</organism>
<name>A0A4U6VFM6_SETVI</name>
<dbReference type="SMART" id="SM00710">
    <property type="entry name" value="PbH1"/>
    <property type="match status" value="5"/>
</dbReference>
<dbReference type="GO" id="GO:0005975">
    <property type="term" value="P:carbohydrate metabolic process"/>
    <property type="evidence" value="ECO:0007669"/>
    <property type="project" value="InterPro"/>
</dbReference>
<evidence type="ECO:0008006" key="13">
    <source>
        <dbReference type="Google" id="ProtNLM"/>
    </source>
</evidence>
<dbReference type="SUPFAM" id="SSF51126">
    <property type="entry name" value="Pectin lyase-like"/>
    <property type="match status" value="1"/>
</dbReference>
<feature type="compositionally biased region" description="Polar residues" evidence="10">
    <location>
        <begin position="1"/>
        <end position="24"/>
    </location>
</feature>
<keyword evidence="5 9" id="KW-0378">Hydrolase</keyword>
<evidence type="ECO:0000256" key="6">
    <source>
        <dbReference type="ARBA" id="ARBA00023295"/>
    </source>
</evidence>
<dbReference type="InterPro" id="IPR012334">
    <property type="entry name" value="Pectin_lyas_fold"/>
</dbReference>
<evidence type="ECO:0000313" key="12">
    <source>
        <dbReference type="Proteomes" id="UP000298652"/>
    </source>
</evidence>
<feature type="compositionally biased region" description="Basic residues" evidence="10">
    <location>
        <begin position="190"/>
        <end position="206"/>
    </location>
</feature>
<dbReference type="GO" id="GO:0071555">
    <property type="term" value="P:cell wall organization"/>
    <property type="evidence" value="ECO:0007669"/>
    <property type="project" value="UniProtKB-KW"/>
</dbReference>
<dbReference type="AlphaFoldDB" id="A0A4U6VFM6"/>
<evidence type="ECO:0000256" key="5">
    <source>
        <dbReference type="ARBA" id="ARBA00022801"/>
    </source>
</evidence>
<accession>A0A4U6VFM6</accession>
<dbReference type="PANTHER" id="PTHR31375">
    <property type="match status" value="1"/>
</dbReference>
<evidence type="ECO:0000256" key="10">
    <source>
        <dbReference type="SAM" id="MobiDB-lite"/>
    </source>
</evidence>
<keyword evidence="3" id="KW-0134">Cell wall</keyword>
<gene>
    <name evidence="11" type="ORF">SEVIR_3G322200v2</name>
</gene>
<evidence type="ECO:0000256" key="2">
    <source>
        <dbReference type="ARBA" id="ARBA00008834"/>
    </source>
</evidence>
<evidence type="ECO:0000256" key="4">
    <source>
        <dbReference type="ARBA" id="ARBA00022525"/>
    </source>
</evidence>
<feature type="region of interest" description="Disordered" evidence="10">
    <location>
        <begin position="1"/>
        <end position="114"/>
    </location>
</feature>
<reference evidence="11" key="1">
    <citation type="submission" date="2019-03" db="EMBL/GenBank/DDBJ databases">
        <title>WGS assembly of Setaria viridis.</title>
        <authorList>
            <person name="Huang P."/>
            <person name="Jenkins J."/>
            <person name="Grimwood J."/>
            <person name="Barry K."/>
            <person name="Healey A."/>
            <person name="Mamidi S."/>
            <person name="Sreedasyam A."/>
            <person name="Shu S."/>
            <person name="Feldman M."/>
            <person name="Wu J."/>
            <person name="Yu Y."/>
            <person name="Chen C."/>
            <person name="Johnson J."/>
            <person name="Rokhsar D."/>
            <person name="Baxter I."/>
            <person name="Schmutz J."/>
            <person name="Brutnell T."/>
            <person name="Kellogg E."/>
        </authorList>
    </citation>
    <scope>NUCLEOTIDE SEQUENCE [LARGE SCALE GENOMIC DNA]</scope>
</reference>
<dbReference type="Gene3D" id="2.160.20.10">
    <property type="entry name" value="Single-stranded right-handed beta-helix, Pectin lyase-like"/>
    <property type="match status" value="1"/>
</dbReference>
<evidence type="ECO:0000256" key="3">
    <source>
        <dbReference type="ARBA" id="ARBA00022512"/>
    </source>
</evidence>
<dbReference type="FunFam" id="2.160.20.10:FF:000012">
    <property type="entry name" value="Polygalacturonase At1g48100 family"/>
    <property type="match status" value="1"/>
</dbReference>
<keyword evidence="12" id="KW-1185">Reference proteome</keyword>
<protein>
    <recommendedName>
        <fullName evidence="13">Polygalacturonase</fullName>
    </recommendedName>
</protein>
<dbReference type="Proteomes" id="UP000298652">
    <property type="component" value="Chromosome 3"/>
</dbReference>
<dbReference type="Pfam" id="PF00295">
    <property type="entry name" value="Glyco_hydro_28"/>
    <property type="match status" value="1"/>
</dbReference>
<comment type="similarity">
    <text evidence="2 9">Belongs to the glycosyl hydrolase 28 family.</text>
</comment>
<evidence type="ECO:0000256" key="1">
    <source>
        <dbReference type="ARBA" id="ARBA00004191"/>
    </source>
</evidence>
<dbReference type="Gramene" id="TKW28208">
    <property type="protein sequence ID" value="TKW28208"/>
    <property type="gene ID" value="SEVIR_3G322200v2"/>
</dbReference>
<keyword evidence="4" id="KW-0964">Secreted</keyword>
<evidence type="ECO:0000256" key="9">
    <source>
        <dbReference type="RuleBase" id="RU361169"/>
    </source>
</evidence>
<feature type="region of interest" description="Disordered" evidence="10">
    <location>
        <begin position="190"/>
        <end position="246"/>
    </location>
</feature>
<evidence type="ECO:0000313" key="11">
    <source>
        <dbReference type="EMBL" id="TKW28208.1"/>
    </source>
</evidence>
<sequence length="649" mass="69602">MESSTSIGKNQEQQQTAGSSSTPRPSARDRSRFSMHAPMSGSGSRLANQPESPCWPRRPPVRIRQESPVRARPAAHLASYATKPRSRVATTGPVAPRAAPHGHEPPPPFPAHHSAFQRLTACPHHSGLRCRSRRARGFSSSVSQQARTTLACPLFLEAELCLAMGVAVRLLLLPPLMAVAFCCYGVSGRSHFHKKPPRGSGGRHRSGGGGKEGSVVSSPVVPPADDDTQPVTPQPPTGIVPSDPATPDEPCVFDVRAYGAVGDGTTDDTQAFREAWKAACASDSAVLLVPSDGTFTITTTTFSGPCKPGLVFQVDGVLMPPDGPDCWPASDNRRQWVVFSNLDGMTLRGSGTIEGNGEDWWNLPCKPHRGPNGSTLRGPCDSPTLVRFFMSRNLVVEGLRVENSPEFHFRFDGCSDVRVDGLYISSPANSPNTDGIHVENTERVAIYNSRISNGDDCISIGTGSYDVDIQNVTCGPGHGISSIGSLGVHNSQACVANVTVRNAVIRNSDNGLRIKTWQGGMGAVSGITFDTVVMENVRNCIIVDQYYCLDKRCMNQSTAVHVTDVSYTNVRGSYDVRAAPIHFACSDTVPCTNITMSEVELLPASGELVDDPFCWSAYGTQQTPTIPPITCLQEGLPDALLDNPDLKCR</sequence>
<dbReference type="OMA" id="VISPPIH"/>
<dbReference type="PROSITE" id="PS00502">
    <property type="entry name" value="POLYGALACTURONASE"/>
    <property type="match status" value="1"/>
</dbReference>
<feature type="active site" evidence="8">
    <location>
        <position position="478"/>
    </location>
</feature>
<keyword evidence="6 9" id="KW-0326">Glycosidase</keyword>
<feature type="compositionally biased region" description="Polar residues" evidence="10">
    <location>
        <begin position="41"/>
        <end position="51"/>
    </location>
</feature>
<evidence type="ECO:0000256" key="7">
    <source>
        <dbReference type="ARBA" id="ARBA00023316"/>
    </source>
</evidence>